<dbReference type="PANTHER" id="PTHR34047">
    <property type="entry name" value="NUCLEAR INTRON MATURASE 1, MITOCHONDRIAL-RELATED"/>
    <property type="match status" value="1"/>
</dbReference>
<dbReference type="CDD" id="cd01651">
    <property type="entry name" value="RT_G2_intron"/>
    <property type="match status" value="1"/>
</dbReference>
<dbReference type="Gene3D" id="3.30.70.270">
    <property type="match status" value="1"/>
</dbReference>
<comment type="caution">
    <text evidence="3">The sequence shown here is derived from an EMBL/GenBank/DDBJ whole genome shotgun (WGS) entry which is preliminary data.</text>
</comment>
<dbReference type="InterPro" id="IPR043128">
    <property type="entry name" value="Rev_trsase/Diguanyl_cyclase"/>
</dbReference>
<dbReference type="HOGENOM" id="CLU_013584_1_1_6"/>
<dbReference type="InterPro" id="IPR051083">
    <property type="entry name" value="GrpII_Intron_Splice-Mob/Def"/>
</dbReference>
<reference evidence="3 4" key="1">
    <citation type="submission" date="2011-01" db="EMBL/GenBank/DDBJ databases">
        <authorList>
            <person name="Weinstock G."/>
            <person name="Sodergren E."/>
            <person name="Clifton S."/>
            <person name="Fulton L."/>
            <person name="Fulton B."/>
            <person name="Courtney L."/>
            <person name="Fronick C."/>
            <person name="Harrison M."/>
            <person name="Strong C."/>
            <person name="Farmer C."/>
            <person name="Delahaunty K."/>
            <person name="Markovic C."/>
            <person name="Hall O."/>
            <person name="Minx P."/>
            <person name="Tomlinson C."/>
            <person name="Mitreva M."/>
            <person name="Hou S."/>
            <person name="Chen J."/>
            <person name="Wollam A."/>
            <person name="Pepin K.H."/>
            <person name="Johnson M."/>
            <person name="Bhonagiri V."/>
            <person name="Zhang X."/>
            <person name="Suruliraj S."/>
            <person name="Warren W."/>
            <person name="Chinwalla A."/>
            <person name="Mardis E.R."/>
            <person name="Wilson R.K."/>
        </authorList>
    </citation>
    <scope>NUCLEOTIDE SEQUENCE [LARGE SCALE GENOMIC DNA]</scope>
    <source>
        <strain evidence="4">DSM 22608 / JCM 16073 / KCTC 15190 / YIT 12066</strain>
    </source>
</reference>
<dbReference type="PROSITE" id="PS50878">
    <property type="entry name" value="RT_POL"/>
    <property type="match status" value="1"/>
</dbReference>
<keyword evidence="4" id="KW-1185">Reference proteome</keyword>
<dbReference type="Pfam" id="PF00078">
    <property type="entry name" value="RVT_1"/>
    <property type="match status" value="1"/>
</dbReference>
<dbReference type="InterPro" id="IPR013597">
    <property type="entry name" value="Mat_intron_G2"/>
</dbReference>
<dbReference type="PANTHER" id="PTHR34047:SF8">
    <property type="entry name" value="PROTEIN YKFC"/>
    <property type="match status" value="1"/>
</dbReference>
<dbReference type="AlphaFoldDB" id="E8LK94"/>
<dbReference type="EMBL" id="AEVO01000052">
    <property type="protein sequence ID" value="EFY07091.1"/>
    <property type="molecule type" value="Genomic_DNA"/>
</dbReference>
<accession>E8LK94</accession>
<dbReference type="InterPro" id="IPR000477">
    <property type="entry name" value="RT_dom"/>
</dbReference>
<evidence type="ECO:0000259" key="2">
    <source>
        <dbReference type="PROSITE" id="PS50878"/>
    </source>
</evidence>
<name>E8LK94_SUCHY</name>
<evidence type="ECO:0000256" key="1">
    <source>
        <dbReference type="ARBA" id="ARBA00034120"/>
    </source>
</evidence>
<evidence type="ECO:0000313" key="3">
    <source>
        <dbReference type="EMBL" id="EFY07091.1"/>
    </source>
</evidence>
<dbReference type="STRING" id="762983.HMPREF9444_01131"/>
<dbReference type="Pfam" id="PF08388">
    <property type="entry name" value="GIIM"/>
    <property type="match status" value="1"/>
</dbReference>
<gene>
    <name evidence="3" type="ORF">HMPREF9444_01131</name>
</gene>
<dbReference type="InterPro" id="IPR043502">
    <property type="entry name" value="DNA/RNA_pol_sf"/>
</dbReference>
<protein>
    <submittedName>
        <fullName evidence="3">Group II intron, maturase-specific domain protein</fullName>
    </submittedName>
</protein>
<feature type="domain" description="Reverse transcriptase" evidence="2">
    <location>
        <begin position="1"/>
        <end position="105"/>
    </location>
</feature>
<sequence>MLRVKIMEEGKCTKSQIGLPQGSALSPVLANILLNELDQEPDRRGLHFIRYADDLLILCKSQRAAERVLISISRFIEEKLFLQINKEKTQVSRLSPKVKFLGFGFYQNRNGTWTAIVHAKSRAKLRDKMRELLDRRCPRGIEATKELFNSILRGWVNYYGSAISKSYGASEDGWIRRRIRQIYLKQWKRNWTRFVKLWGMHDNKPEMEYRCAEIAFSHETYWARAKTSNHVLTNNILYKEGWQTIAALKRNTESVVLI</sequence>
<comment type="similarity">
    <text evidence="1">Belongs to the bacterial reverse transcriptase family.</text>
</comment>
<dbReference type="SUPFAM" id="SSF56672">
    <property type="entry name" value="DNA/RNA polymerases"/>
    <property type="match status" value="1"/>
</dbReference>
<evidence type="ECO:0000313" key="4">
    <source>
        <dbReference type="Proteomes" id="UP000018458"/>
    </source>
</evidence>
<dbReference type="eggNOG" id="COG3344">
    <property type="taxonomic scope" value="Bacteria"/>
</dbReference>
<proteinExistence type="inferred from homology"/>
<organism evidence="3 4">
    <name type="scientific">Succinatimonas hippei (strain DSM 22608 / JCM 16073 / KCTC 15190 / YIT 12066)</name>
    <dbReference type="NCBI Taxonomy" id="762983"/>
    <lineage>
        <taxon>Bacteria</taxon>
        <taxon>Pseudomonadati</taxon>
        <taxon>Pseudomonadota</taxon>
        <taxon>Gammaproteobacteria</taxon>
        <taxon>Aeromonadales</taxon>
        <taxon>Succinivibrionaceae</taxon>
        <taxon>Succinatimonas</taxon>
    </lineage>
</organism>
<dbReference type="Proteomes" id="UP000018458">
    <property type="component" value="Unassembled WGS sequence"/>
</dbReference>